<proteinExistence type="predicted"/>
<dbReference type="RefSeq" id="WP_252661544.1">
    <property type="nucleotide sequence ID" value="NZ_CP098611.1"/>
</dbReference>
<dbReference type="Proteomes" id="UP001056708">
    <property type="component" value="Chromosome"/>
</dbReference>
<organism evidence="3 4">
    <name type="scientific">Phormidium yuhuli AB48</name>
    <dbReference type="NCBI Taxonomy" id="2940671"/>
    <lineage>
        <taxon>Bacteria</taxon>
        <taxon>Bacillati</taxon>
        <taxon>Cyanobacteriota</taxon>
        <taxon>Cyanophyceae</taxon>
        <taxon>Oscillatoriophycideae</taxon>
        <taxon>Oscillatoriales</taxon>
        <taxon>Oscillatoriaceae</taxon>
        <taxon>Phormidium</taxon>
        <taxon>Phormidium yuhuli</taxon>
    </lineage>
</organism>
<dbReference type="InterPro" id="IPR010985">
    <property type="entry name" value="Ribbon_hlx_hlx"/>
</dbReference>
<feature type="compositionally biased region" description="Basic and acidic residues" evidence="2">
    <location>
        <begin position="39"/>
        <end position="48"/>
    </location>
</feature>
<dbReference type="Pfam" id="PF03693">
    <property type="entry name" value="ParD_antitoxin"/>
    <property type="match status" value="1"/>
</dbReference>
<feature type="region of interest" description="Disordered" evidence="2">
    <location>
        <begin position="38"/>
        <end position="70"/>
    </location>
</feature>
<gene>
    <name evidence="3" type="ORF">NEA10_14225</name>
</gene>
<protein>
    <submittedName>
        <fullName evidence="3">Type II toxin-antitoxin system ParD family antitoxin</fullName>
    </submittedName>
</protein>
<name>A0ABY5APB4_9CYAN</name>
<accession>A0ABY5APB4</accession>
<feature type="compositionally biased region" description="Polar residues" evidence="2">
    <location>
        <begin position="55"/>
        <end position="64"/>
    </location>
</feature>
<keyword evidence="4" id="KW-1185">Reference proteome</keyword>
<sequence length="115" mass="13139">MTIILPGELEEMIQHHVDQGHYPSAVEVVRAALTLLGEQEQRDRHEDQNGDSAIEGQQTMTDQPDPNRDYGAAWAKWFQDLESPEPPMERTTVKPSKSEIEAIIIEKYRKQGLEL</sequence>
<dbReference type="InterPro" id="IPR038296">
    <property type="entry name" value="ParD_sf"/>
</dbReference>
<evidence type="ECO:0000256" key="1">
    <source>
        <dbReference type="ARBA" id="ARBA00022649"/>
    </source>
</evidence>
<evidence type="ECO:0000313" key="4">
    <source>
        <dbReference type="Proteomes" id="UP001056708"/>
    </source>
</evidence>
<dbReference type="SUPFAM" id="SSF47598">
    <property type="entry name" value="Ribbon-helix-helix"/>
    <property type="match status" value="1"/>
</dbReference>
<dbReference type="EMBL" id="CP098611">
    <property type="protein sequence ID" value="USR90003.1"/>
    <property type="molecule type" value="Genomic_DNA"/>
</dbReference>
<keyword evidence="1" id="KW-1277">Toxin-antitoxin system</keyword>
<evidence type="ECO:0000256" key="2">
    <source>
        <dbReference type="SAM" id="MobiDB-lite"/>
    </source>
</evidence>
<evidence type="ECO:0000313" key="3">
    <source>
        <dbReference type="EMBL" id="USR90003.1"/>
    </source>
</evidence>
<dbReference type="Gene3D" id="6.10.10.120">
    <property type="entry name" value="Antitoxin ParD1-like"/>
    <property type="match status" value="1"/>
</dbReference>
<reference evidence="3" key="1">
    <citation type="submission" date="2022-06" db="EMBL/GenBank/DDBJ databases">
        <title>Genome sequence of Phormidium yuhuli AB48 isolated from an industrial photobioreactor environment.</title>
        <authorList>
            <person name="Qiu Y."/>
            <person name="Noonan A.J.C."/>
            <person name="Dofher K."/>
            <person name="Koch M."/>
            <person name="Kieft B."/>
            <person name="Lin X."/>
            <person name="Ziels R.M."/>
            <person name="Hallam S.J."/>
        </authorList>
    </citation>
    <scope>NUCLEOTIDE SEQUENCE</scope>
    <source>
        <strain evidence="3">AB48</strain>
    </source>
</reference>
<dbReference type="InterPro" id="IPR022789">
    <property type="entry name" value="ParD"/>
</dbReference>